<accession>A0A939DPZ7</accession>
<dbReference type="SUPFAM" id="SSF55073">
    <property type="entry name" value="Nucleotide cyclase"/>
    <property type="match status" value="1"/>
</dbReference>
<dbReference type="EC" id="2.7.7.65" evidence="1"/>
<dbReference type="NCBIfam" id="TIGR00254">
    <property type="entry name" value="GGDEF"/>
    <property type="match status" value="1"/>
</dbReference>
<evidence type="ECO:0000313" key="7">
    <source>
        <dbReference type="EMBL" id="MBN7826834.1"/>
    </source>
</evidence>
<dbReference type="SMART" id="SM00028">
    <property type="entry name" value="TPR"/>
    <property type="match status" value="3"/>
</dbReference>
<evidence type="ECO:0000256" key="3">
    <source>
        <dbReference type="SAM" id="Coils"/>
    </source>
</evidence>
<dbReference type="CDD" id="cd01949">
    <property type="entry name" value="GGDEF"/>
    <property type="match status" value="1"/>
</dbReference>
<feature type="domain" description="GGDEF" evidence="6">
    <location>
        <begin position="466"/>
        <end position="597"/>
    </location>
</feature>
<dbReference type="Proteomes" id="UP000664654">
    <property type="component" value="Unassembled WGS sequence"/>
</dbReference>
<feature type="coiled-coil region" evidence="3">
    <location>
        <begin position="384"/>
        <end position="411"/>
    </location>
</feature>
<dbReference type="InterPro" id="IPR000160">
    <property type="entry name" value="GGDEF_dom"/>
</dbReference>
<comment type="catalytic activity">
    <reaction evidence="2">
        <text>2 GTP = 3',3'-c-di-GMP + 2 diphosphate</text>
        <dbReference type="Rhea" id="RHEA:24898"/>
        <dbReference type="ChEBI" id="CHEBI:33019"/>
        <dbReference type="ChEBI" id="CHEBI:37565"/>
        <dbReference type="ChEBI" id="CHEBI:58805"/>
        <dbReference type="EC" id="2.7.7.65"/>
    </reaction>
</comment>
<dbReference type="Gene3D" id="3.30.70.270">
    <property type="match status" value="1"/>
</dbReference>
<evidence type="ECO:0000256" key="1">
    <source>
        <dbReference type="ARBA" id="ARBA00012528"/>
    </source>
</evidence>
<name>A0A939DPZ7_9ALTE</name>
<dbReference type="InterPro" id="IPR050469">
    <property type="entry name" value="Diguanylate_Cyclase"/>
</dbReference>
<dbReference type="AlphaFoldDB" id="A0A939DPZ7"/>
<dbReference type="InterPro" id="IPR019734">
    <property type="entry name" value="TPR_rpt"/>
</dbReference>
<feature type="signal peptide" evidence="5">
    <location>
        <begin position="1"/>
        <end position="17"/>
    </location>
</feature>
<proteinExistence type="predicted"/>
<keyword evidence="8" id="KW-1185">Reference proteome</keyword>
<dbReference type="Pfam" id="PF00990">
    <property type="entry name" value="GGDEF"/>
    <property type="match status" value="1"/>
</dbReference>
<keyword evidence="5" id="KW-0732">Signal</keyword>
<dbReference type="SMART" id="SM00267">
    <property type="entry name" value="GGDEF"/>
    <property type="match status" value="1"/>
</dbReference>
<keyword evidence="4" id="KW-1133">Transmembrane helix</keyword>
<evidence type="ECO:0000256" key="5">
    <source>
        <dbReference type="SAM" id="SignalP"/>
    </source>
</evidence>
<organism evidence="7 8">
    <name type="scientific">Bowmanella dokdonensis</name>
    <dbReference type="NCBI Taxonomy" id="751969"/>
    <lineage>
        <taxon>Bacteria</taxon>
        <taxon>Pseudomonadati</taxon>
        <taxon>Pseudomonadota</taxon>
        <taxon>Gammaproteobacteria</taxon>
        <taxon>Alteromonadales</taxon>
        <taxon>Alteromonadaceae</taxon>
        <taxon>Bowmanella</taxon>
    </lineage>
</organism>
<feature type="chain" id="PRO_5037465121" description="diguanylate cyclase" evidence="5">
    <location>
        <begin position="18"/>
        <end position="597"/>
    </location>
</feature>
<dbReference type="PROSITE" id="PS50887">
    <property type="entry name" value="GGDEF"/>
    <property type="match status" value="1"/>
</dbReference>
<evidence type="ECO:0000313" key="8">
    <source>
        <dbReference type="Proteomes" id="UP000664654"/>
    </source>
</evidence>
<evidence type="ECO:0000259" key="6">
    <source>
        <dbReference type="PROSITE" id="PS50887"/>
    </source>
</evidence>
<evidence type="ECO:0000256" key="2">
    <source>
        <dbReference type="ARBA" id="ARBA00034247"/>
    </source>
</evidence>
<dbReference type="PANTHER" id="PTHR45138:SF9">
    <property type="entry name" value="DIGUANYLATE CYCLASE DGCM-RELATED"/>
    <property type="match status" value="1"/>
</dbReference>
<dbReference type="RefSeq" id="WP_206574948.1">
    <property type="nucleotide sequence ID" value="NZ_JAFKCV010000011.1"/>
</dbReference>
<evidence type="ECO:0000256" key="4">
    <source>
        <dbReference type="SAM" id="Phobius"/>
    </source>
</evidence>
<comment type="caution">
    <text evidence="7">The sequence shown here is derived from an EMBL/GenBank/DDBJ whole genome shotgun (WGS) entry which is preliminary data.</text>
</comment>
<dbReference type="EMBL" id="JAFKCV010000011">
    <property type="protein sequence ID" value="MBN7826834.1"/>
    <property type="molecule type" value="Genomic_DNA"/>
</dbReference>
<dbReference type="InterPro" id="IPR011990">
    <property type="entry name" value="TPR-like_helical_dom_sf"/>
</dbReference>
<gene>
    <name evidence="7" type="ORF">J0A66_16480</name>
</gene>
<sequence>MRYLYLLALLLPCWLSAQEEGLEAFIRSLQVNNYDCLDESKLPQLDSYLSADNLQYGQEFYLKVRKAQALACGGKYEEAADILDRLLATEPERDGSENYAYALYLAGIVTSKDNQAQRCDYYRRAEQEALRVNSESVHLGAQLELSSTCDIDAENIDQSLSKLYSLLERYSRPEDQAIRSDIFNNIGNLYAILGQNELAAEQYFKSYQMSQGVYEGETLITPLFYAVQAYLKSGLLEQARQAIDELIHQNSQINSPLSNAWLNQAQANLALRTGDYQTLRASLVKWSVFLPELSHADMDRTYRLYQARLCLHEQQLRCVQDYLSLELTQYPMEESEDLEYLSLLADSFMALEQYDQAALAFRHYQRAAEQVIESQQGAAKILGVAQMLTDIVQLESSLERAEQEKGQASMRLFIGLGLALALMVLLAWMLYRRQRSFILRDELTGLLNRRASLSKLRTLPRPSVLRVHALALFEINELDEINAEYGDGVGEQALRHLAEILKGATRQGDVVGRMGVNEFLVCLNDIDEIRARSHMERIQRSICQSQIRTADGQRLSLQPDYSLMMLDDAPDDVQSLYQGLAQAVAQSRRLKGELRTG</sequence>
<dbReference type="Gene3D" id="1.25.40.10">
    <property type="entry name" value="Tetratricopeptide repeat domain"/>
    <property type="match status" value="1"/>
</dbReference>
<reference evidence="7" key="1">
    <citation type="submission" date="2021-03" db="EMBL/GenBank/DDBJ databases">
        <title>novel species isolated from a fishpond in China.</title>
        <authorList>
            <person name="Lu H."/>
            <person name="Cai Z."/>
        </authorList>
    </citation>
    <scope>NUCLEOTIDE SEQUENCE</scope>
    <source>
        <strain evidence="7">JCM 30855</strain>
    </source>
</reference>
<protein>
    <recommendedName>
        <fullName evidence="1">diguanylate cyclase</fullName>
        <ecNumber evidence="1">2.7.7.65</ecNumber>
    </recommendedName>
</protein>
<keyword evidence="4" id="KW-0472">Membrane</keyword>
<dbReference type="PANTHER" id="PTHR45138">
    <property type="entry name" value="REGULATORY COMPONENTS OF SENSORY TRANSDUCTION SYSTEM"/>
    <property type="match status" value="1"/>
</dbReference>
<dbReference type="SUPFAM" id="SSF48452">
    <property type="entry name" value="TPR-like"/>
    <property type="match status" value="1"/>
</dbReference>
<dbReference type="GO" id="GO:0052621">
    <property type="term" value="F:diguanylate cyclase activity"/>
    <property type="evidence" value="ECO:0007669"/>
    <property type="project" value="UniProtKB-EC"/>
</dbReference>
<keyword evidence="3" id="KW-0175">Coiled coil</keyword>
<dbReference type="InterPro" id="IPR029787">
    <property type="entry name" value="Nucleotide_cyclase"/>
</dbReference>
<feature type="transmembrane region" description="Helical" evidence="4">
    <location>
        <begin position="412"/>
        <end position="431"/>
    </location>
</feature>
<dbReference type="InterPro" id="IPR043128">
    <property type="entry name" value="Rev_trsase/Diguanyl_cyclase"/>
</dbReference>
<keyword evidence="4" id="KW-0812">Transmembrane</keyword>